<accession>A0A5N6HIT6</accession>
<dbReference type="AlphaFoldDB" id="A0A5N6HIT6"/>
<sequence>MCHVWKEWKVRQHVVWHNDRQTSHPETRLRNRRQTPLGIDNDFLYSLLFFIIFIFIFFIFSLFNVPYTITITTT</sequence>
<gene>
    <name evidence="1" type="ORF">BDV37DRAFT_258678</name>
</gene>
<reference evidence="1 2" key="1">
    <citation type="submission" date="2019-04" db="EMBL/GenBank/DDBJ databases">
        <authorList>
            <consortium name="DOE Joint Genome Institute"/>
            <person name="Mondo S."/>
            <person name="Kjaerbolling I."/>
            <person name="Vesth T."/>
            <person name="Frisvad J.C."/>
            <person name="Nybo J.L."/>
            <person name="Theobald S."/>
            <person name="Kildgaard S."/>
            <person name="Isbrandt T."/>
            <person name="Kuo A."/>
            <person name="Sato A."/>
            <person name="Lyhne E.K."/>
            <person name="Kogle M.E."/>
            <person name="Wiebenga A."/>
            <person name="Kun R.S."/>
            <person name="Lubbers R.J."/>
            <person name="Makela M.R."/>
            <person name="Barry K."/>
            <person name="Chovatia M."/>
            <person name="Clum A."/>
            <person name="Daum C."/>
            <person name="Haridas S."/>
            <person name="He G."/>
            <person name="LaButti K."/>
            <person name="Lipzen A."/>
            <person name="Riley R."/>
            <person name="Salamov A."/>
            <person name="Simmons B.A."/>
            <person name="Magnuson J.K."/>
            <person name="Henrissat B."/>
            <person name="Mortensen U.H."/>
            <person name="Larsen T.O."/>
            <person name="Devries R.P."/>
            <person name="Grigoriev I.V."/>
            <person name="Machida M."/>
            <person name="Baker S.E."/>
            <person name="Andersen M.R."/>
            <person name="Cantor M.N."/>
            <person name="Hua S.X."/>
        </authorList>
    </citation>
    <scope>NUCLEOTIDE SEQUENCE [LARGE SCALE GENOMIC DNA]</scope>
    <source>
        <strain evidence="1 2">CBS 119388</strain>
    </source>
</reference>
<dbReference type="GeneID" id="43667766"/>
<organism evidence="1 2">
    <name type="scientific">Aspergillus pseudonomiae</name>
    <dbReference type="NCBI Taxonomy" id="1506151"/>
    <lineage>
        <taxon>Eukaryota</taxon>
        <taxon>Fungi</taxon>
        <taxon>Dikarya</taxon>
        <taxon>Ascomycota</taxon>
        <taxon>Pezizomycotina</taxon>
        <taxon>Eurotiomycetes</taxon>
        <taxon>Eurotiomycetidae</taxon>
        <taxon>Eurotiales</taxon>
        <taxon>Aspergillaceae</taxon>
        <taxon>Aspergillus</taxon>
        <taxon>Aspergillus subgen. Circumdati</taxon>
    </lineage>
</organism>
<keyword evidence="2" id="KW-1185">Reference proteome</keyword>
<evidence type="ECO:0000313" key="2">
    <source>
        <dbReference type="Proteomes" id="UP000325579"/>
    </source>
</evidence>
<proteinExistence type="predicted"/>
<accession>A0A5N7D0R9</accession>
<dbReference type="RefSeq" id="XP_031937331.1">
    <property type="nucleotide sequence ID" value="XM_032083075.1"/>
</dbReference>
<name>A0A5N6HIT6_9EURO</name>
<dbReference type="EMBL" id="ML736822">
    <property type="protein sequence ID" value="KAE8400012.1"/>
    <property type="molecule type" value="Genomic_DNA"/>
</dbReference>
<protein>
    <submittedName>
        <fullName evidence="1">Uncharacterized protein</fullName>
    </submittedName>
</protein>
<dbReference type="Proteomes" id="UP000325579">
    <property type="component" value="Unassembled WGS sequence"/>
</dbReference>
<evidence type="ECO:0000313" key="1">
    <source>
        <dbReference type="EMBL" id="KAE8400012.1"/>
    </source>
</evidence>